<dbReference type="InterPro" id="IPR000014">
    <property type="entry name" value="PAS"/>
</dbReference>
<dbReference type="RefSeq" id="WP_011844368.1">
    <property type="nucleotide sequence ID" value="NZ_CP109831.1"/>
</dbReference>
<dbReference type="GO" id="GO:0004673">
    <property type="term" value="F:protein histidine kinase activity"/>
    <property type="evidence" value="ECO:0007669"/>
    <property type="project" value="UniProtKB-EC"/>
</dbReference>
<dbReference type="InterPro" id="IPR005467">
    <property type="entry name" value="His_kinase_dom"/>
</dbReference>
<dbReference type="EC" id="2.7.13.3" evidence="2"/>
<dbReference type="GeneID" id="76729597"/>
<dbReference type="InterPro" id="IPR052162">
    <property type="entry name" value="Sensor_kinase/Photoreceptor"/>
</dbReference>
<feature type="domain" description="PAC" evidence="10">
    <location>
        <begin position="375"/>
        <end position="428"/>
    </location>
</feature>
<evidence type="ECO:0000256" key="2">
    <source>
        <dbReference type="ARBA" id="ARBA00012438"/>
    </source>
</evidence>
<proteinExistence type="predicted"/>
<dbReference type="SUPFAM" id="SSF55785">
    <property type="entry name" value="PYP-like sensor domain (PAS domain)"/>
    <property type="match status" value="3"/>
</dbReference>
<dbReference type="InterPro" id="IPR035965">
    <property type="entry name" value="PAS-like_dom_sf"/>
</dbReference>
<dbReference type="PROSITE" id="PS50109">
    <property type="entry name" value="HIS_KIN"/>
    <property type="match status" value="1"/>
</dbReference>
<dbReference type="SMART" id="SM00091">
    <property type="entry name" value="PAS"/>
    <property type="match status" value="3"/>
</dbReference>
<dbReference type="Gene3D" id="3.30.450.20">
    <property type="entry name" value="PAS domain"/>
    <property type="match status" value="3"/>
</dbReference>
<name>A0AAX3E9R3_9EURY</name>
<feature type="coiled-coil region" evidence="6">
    <location>
        <begin position="28"/>
        <end position="58"/>
    </location>
</feature>
<dbReference type="SUPFAM" id="SSF55874">
    <property type="entry name" value="ATPase domain of HSP90 chaperone/DNA topoisomerase II/histidine kinase"/>
    <property type="match status" value="1"/>
</dbReference>
<evidence type="ECO:0000256" key="7">
    <source>
        <dbReference type="SAM" id="MobiDB-lite"/>
    </source>
</evidence>
<dbReference type="KEGG" id="msum:OH143_01855"/>
<feature type="region of interest" description="Disordered" evidence="7">
    <location>
        <begin position="1"/>
        <end position="26"/>
    </location>
</feature>
<dbReference type="AlphaFoldDB" id="A0AAX3E9R3"/>
<dbReference type="EMBL" id="CP109831">
    <property type="protein sequence ID" value="UYU18862.1"/>
    <property type="molecule type" value="Genomic_DNA"/>
</dbReference>
<dbReference type="SMART" id="SM00387">
    <property type="entry name" value="HATPase_c"/>
    <property type="match status" value="1"/>
</dbReference>
<dbReference type="PRINTS" id="PR00344">
    <property type="entry name" value="BCTRLSENSOR"/>
</dbReference>
<comment type="catalytic activity">
    <reaction evidence="1">
        <text>ATP + protein L-histidine = ADP + protein N-phospho-L-histidine.</text>
        <dbReference type="EC" id="2.7.13.3"/>
    </reaction>
</comment>
<dbReference type="PANTHER" id="PTHR43304">
    <property type="entry name" value="PHYTOCHROME-LIKE PROTEIN CPH1"/>
    <property type="match status" value="1"/>
</dbReference>
<sequence length="659" mass="74419">MSTSPGTTEKRTSLTGRDEKQDNAGEVEQLIRERTAELREENDALRRENAELRQIEMIYASAPVGLCLLGTDTRYLHVNQRFAEMDGFSVEEHIGKRVRELVPDLADAAEELARAVVATGKPALDIEVRGETPAQPGEQRHWNESWRPVTDNQGRVIAISIAAEDITERKRAEEALRESEERFTAFMDNSPAVAFMKDEQGRYIYLNKFDESHFNRRQGDLRGKTDFELWPLYVAEQLWKNDQTVLKADSAIEVVEEMPNPKGGITYWWACKFPFKDASAKRYVGGIGIDITDWKQAEAALQESEEKYRNLVELAPEPIAVHCRGNVVYANPPCVTLFGAERREDLVGKPVLQFVHPDDHEVFRGRYREMREKGTTVPLRAERFVRLDGQVVDVEVVATPILYENLPSVMVLFRDITERKRAEEAFQRYAENLGLLHGDLEVANREANLYLDILTHDIGNTENVSNLYADLLIESLDGEAAGYAKKLQRSVQKSIEILGIVSTIRRIHRTKTELKPTDLDAAVRGVMSDYPTSIFLYNGTTYQVQADDLLPVVFDNLISNAVKFGGPDVEIAIRIEENDGFVRVSVEDTGPGIPNDDKNGIFHCYEMKKRGVGKGLGLYLVKILVERYGGTIWAEDRVTGRPDEGAAFKLTLKPASQTR</sequence>
<evidence type="ECO:0000256" key="5">
    <source>
        <dbReference type="ARBA" id="ARBA00022777"/>
    </source>
</evidence>
<dbReference type="CDD" id="cd00075">
    <property type="entry name" value="HATPase"/>
    <property type="match status" value="1"/>
</dbReference>
<evidence type="ECO:0000256" key="4">
    <source>
        <dbReference type="ARBA" id="ARBA00022679"/>
    </source>
</evidence>
<keyword evidence="4" id="KW-0808">Transferase</keyword>
<reference evidence="11" key="1">
    <citation type="submission" date="2022-10" db="EMBL/GenBank/DDBJ databases">
        <title>Complete genome of Methanoculleus submarinus DSM 15122.</title>
        <authorList>
            <person name="Chen S.-C."/>
            <person name="Lai S.-J."/>
            <person name="You Y.-T."/>
        </authorList>
    </citation>
    <scope>NUCLEOTIDE SEQUENCE</scope>
    <source>
        <strain evidence="11">DSM 15122</strain>
    </source>
</reference>
<keyword evidence="6" id="KW-0175">Coiled coil</keyword>
<dbReference type="Pfam" id="PF00989">
    <property type="entry name" value="PAS"/>
    <property type="match status" value="1"/>
</dbReference>
<dbReference type="GeneID" id="25393860"/>
<accession>A0AAX3E9R3</accession>
<gene>
    <name evidence="11" type="ORF">OH143_01855</name>
</gene>
<keyword evidence="5" id="KW-0418">Kinase</keyword>
<dbReference type="PANTHER" id="PTHR43304:SF1">
    <property type="entry name" value="PAC DOMAIN-CONTAINING PROTEIN"/>
    <property type="match status" value="1"/>
</dbReference>
<dbReference type="Gene3D" id="3.30.565.10">
    <property type="entry name" value="Histidine kinase-like ATPase, C-terminal domain"/>
    <property type="match status" value="1"/>
</dbReference>
<feature type="domain" description="Histidine kinase" evidence="8">
    <location>
        <begin position="553"/>
        <end position="656"/>
    </location>
</feature>
<evidence type="ECO:0000256" key="3">
    <source>
        <dbReference type="ARBA" id="ARBA00022553"/>
    </source>
</evidence>
<dbReference type="InterPro" id="IPR036890">
    <property type="entry name" value="HATPase_C_sf"/>
</dbReference>
<organism evidence="11 12">
    <name type="scientific">Methanoculleus submarinus</name>
    <dbReference type="NCBI Taxonomy" id="204050"/>
    <lineage>
        <taxon>Archaea</taxon>
        <taxon>Methanobacteriati</taxon>
        <taxon>Methanobacteriota</taxon>
        <taxon>Stenosarchaea group</taxon>
        <taxon>Methanomicrobia</taxon>
        <taxon>Methanomicrobiales</taxon>
        <taxon>Methanomicrobiaceae</taxon>
        <taxon>Methanoculleus</taxon>
    </lineage>
</organism>
<evidence type="ECO:0000259" key="8">
    <source>
        <dbReference type="PROSITE" id="PS50109"/>
    </source>
</evidence>
<dbReference type="Pfam" id="PF08448">
    <property type="entry name" value="PAS_4"/>
    <property type="match status" value="2"/>
</dbReference>
<feature type="coiled-coil region" evidence="6">
    <location>
        <begin position="162"/>
        <end position="189"/>
    </location>
</feature>
<dbReference type="InterPro" id="IPR013656">
    <property type="entry name" value="PAS_4"/>
</dbReference>
<dbReference type="NCBIfam" id="TIGR00229">
    <property type="entry name" value="sensory_box"/>
    <property type="match status" value="3"/>
</dbReference>
<evidence type="ECO:0000256" key="1">
    <source>
        <dbReference type="ARBA" id="ARBA00000085"/>
    </source>
</evidence>
<dbReference type="InterPro" id="IPR013767">
    <property type="entry name" value="PAS_fold"/>
</dbReference>
<feature type="domain" description="PAS" evidence="9">
    <location>
        <begin position="51"/>
        <end position="120"/>
    </location>
</feature>
<dbReference type="CDD" id="cd00130">
    <property type="entry name" value="PAS"/>
    <property type="match status" value="2"/>
</dbReference>
<protein>
    <recommendedName>
        <fullName evidence="2">histidine kinase</fullName>
        <ecNumber evidence="2">2.7.13.3</ecNumber>
    </recommendedName>
</protein>
<dbReference type="InterPro" id="IPR001610">
    <property type="entry name" value="PAC"/>
</dbReference>
<evidence type="ECO:0000259" key="9">
    <source>
        <dbReference type="PROSITE" id="PS50112"/>
    </source>
</evidence>
<evidence type="ECO:0000259" key="10">
    <source>
        <dbReference type="PROSITE" id="PS50113"/>
    </source>
</evidence>
<dbReference type="InterPro" id="IPR003594">
    <property type="entry name" value="HATPase_dom"/>
</dbReference>
<feature type="domain" description="PAS" evidence="9">
    <location>
        <begin position="304"/>
        <end position="374"/>
    </location>
</feature>
<dbReference type="PROSITE" id="PS50113">
    <property type="entry name" value="PAC"/>
    <property type="match status" value="2"/>
</dbReference>
<keyword evidence="12" id="KW-1185">Reference proteome</keyword>
<dbReference type="InterPro" id="IPR000700">
    <property type="entry name" value="PAS-assoc_C"/>
</dbReference>
<evidence type="ECO:0000256" key="6">
    <source>
        <dbReference type="SAM" id="Coils"/>
    </source>
</evidence>
<evidence type="ECO:0000313" key="12">
    <source>
        <dbReference type="Proteomes" id="UP001156196"/>
    </source>
</evidence>
<dbReference type="InterPro" id="IPR004358">
    <property type="entry name" value="Sig_transdc_His_kin-like_C"/>
</dbReference>
<dbReference type="Proteomes" id="UP001156196">
    <property type="component" value="Chromosome"/>
</dbReference>
<keyword evidence="3" id="KW-0597">Phosphoprotein</keyword>
<dbReference type="PROSITE" id="PS50112">
    <property type="entry name" value="PAS"/>
    <property type="match status" value="2"/>
</dbReference>
<dbReference type="Pfam" id="PF02518">
    <property type="entry name" value="HATPase_c"/>
    <property type="match status" value="1"/>
</dbReference>
<dbReference type="SMART" id="SM00086">
    <property type="entry name" value="PAC"/>
    <property type="match status" value="2"/>
</dbReference>
<feature type="domain" description="PAC" evidence="10">
    <location>
        <begin position="124"/>
        <end position="178"/>
    </location>
</feature>
<feature type="compositionally biased region" description="Basic and acidic residues" evidence="7">
    <location>
        <begin position="8"/>
        <end position="26"/>
    </location>
</feature>
<evidence type="ECO:0000313" key="11">
    <source>
        <dbReference type="EMBL" id="UYU18862.1"/>
    </source>
</evidence>